<protein>
    <submittedName>
        <fullName evidence="4">Sulfotransferase</fullName>
    </submittedName>
</protein>
<dbReference type="HOGENOM" id="CLU_017703_1_2_3"/>
<dbReference type="Proteomes" id="UP000002384">
    <property type="component" value="Chromosome"/>
</dbReference>
<sequence>MMKTNSIQLNQVLYKAKELFFDDNQRRYLGLSGVLPDFLIVGAQKAGTTSLYYYLKQHPQIMGASQNEVHFFDYKFHKGLLLYKSYFPTQREIYQKQEKLEKKVLTGETSPYYLFHPLVPKRIATLLPEVKIIIILRNPVARTYSHYQHEVRKGRETLTFEEALKQEKNRLKGEVDKIMSKENYYSYNHACFAYIERSKYIEQIKKYCELLKQENLLILSSEEFFYNPQEVYNEVLKFLGLDSFSIMDKNPKNVGSYNKTAIPLENKLREYYQPYNQQLYDYLQKDFGWSSNG</sequence>
<evidence type="ECO:0000313" key="5">
    <source>
        <dbReference type="Proteomes" id="UP000002384"/>
    </source>
</evidence>
<accession>B7KLK1</accession>
<dbReference type="PANTHER" id="PTHR10605:SF56">
    <property type="entry name" value="BIFUNCTIONAL HEPARAN SULFATE N-DEACETYLASE_N-SULFOTRANSFERASE"/>
    <property type="match status" value="1"/>
</dbReference>
<gene>
    <name evidence="4" type="ordered locus">PCC7424_4203</name>
</gene>
<reference evidence="5" key="1">
    <citation type="journal article" date="2011" name="MBio">
        <title>Novel metabolic attributes of the genus Cyanothece, comprising a group of unicellular nitrogen-fixing Cyanobacteria.</title>
        <authorList>
            <person name="Bandyopadhyay A."/>
            <person name="Elvitigala T."/>
            <person name="Welsh E."/>
            <person name="Stockel J."/>
            <person name="Liberton M."/>
            <person name="Min H."/>
            <person name="Sherman L.A."/>
            <person name="Pakrasi H.B."/>
        </authorList>
    </citation>
    <scope>NUCLEOTIDE SEQUENCE [LARGE SCALE GENOMIC DNA]</scope>
    <source>
        <strain evidence="5">PCC 7424</strain>
    </source>
</reference>
<dbReference type="InterPro" id="IPR000863">
    <property type="entry name" value="Sulfotransferase_dom"/>
</dbReference>
<dbReference type="AlphaFoldDB" id="B7KLK1"/>
<dbReference type="InterPro" id="IPR027417">
    <property type="entry name" value="P-loop_NTPase"/>
</dbReference>
<dbReference type="SUPFAM" id="SSF52540">
    <property type="entry name" value="P-loop containing nucleoside triphosphate hydrolases"/>
    <property type="match status" value="1"/>
</dbReference>
<proteinExistence type="predicted"/>
<evidence type="ECO:0000256" key="2">
    <source>
        <dbReference type="ARBA" id="ARBA00023180"/>
    </source>
</evidence>
<name>B7KLK1_GLOC7</name>
<keyword evidence="1 4" id="KW-0808">Transferase</keyword>
<dbReference type="RefSeq" id="WP_015956158.1">
    <property type="nucleotide sequence ID" value="NC_011729.1"/>
</dbReference>
<dbReference type="SMR" id="B7KLK1"/>
<dbReference type="Gene3D" id="3.40.50.300">
    <property type="entry name" value="P-loop containing nucleotide triphosphate hydrolases"/>
    <property type="match status" value="1"/>
</dbReference>
<feature type="domain" description="Sulfotransferase" evidence="3">
    <location>
        <begin position="36"/>
        <end position="249"/>
    </location>
</feature>
<evidence type="ECO:0000256" key="1">
    <source>
        <dbReference type="ARBA" id="ARBA00022679"/>
    </source>
</evidence>
<dbReference type="EMBL" id="CP001291">
    <property type="protein sequence ID" value="ACK72573.1"/>
    <property type="molecule type" value="Genomic_DNA"/>
</dbReference>
<evidence type="ECO:0000259" key="3">
    <source>
        <dbReference type="Pfam" id="PF00685"/>
    </source>
</evidence>
<organism evidence="4 5">
    <name type="scientific">Gloeothece citriformis (strain PCC 7424)</name>
    <name type="common">Cyanothece sp. (strain PCC 7424)</name>
    <dbReference type="NCBI Taxonomy" id="65393"/>
    <lineage>
        <taxon>Bacteria</taxon>
        <taxon>Bacillati</taxon>
        <taxon>Cyanobacteriota</taxon>
        <taxon>Cyanophyceae</taxon>
        <taxon>Oscillatoriophycideae</taxon>
        <taxon>Chroococcales</taxon>
        <taxon>Aphanothecaceae</taxon>
        <taxon>Gloeothece</taxon>
        <taxon>Gloeothece citriformis</taxon>
    </lineage>
</organism>
<dbReference type="STRING" id="65393.PCC7424_4203"/>
<dbReference type="eggNOG" id="COG2226">
    <property type="taxonomic scope" value="Bacteria"/>
</dbReference>
<dbReference type="PANTHER" id="PTHR10605">
    <property type="entry name" value="HEPARAN SULFATE SULFOTRANSFERASE"/>
    <property type="match status" value="1"/>
</dbReference>
<dbReference type="Pfam" id="PF00685">
    <property type="entry name" value="Sulfotransfer_1"/>
    <property type="match status" value="1"/>
</dbReference>
<dbReference type="InterPro" id="IPR037359">
    <property type="entry name" value="NST/OST"/>
</dbReference>
<keyword evidence="5" id="KW-1185">Reference proteome</keyword>
<evidence type="ECO:0000313" key="4">
    <source>
        <dbReference type="EMBL" id="ACK72573.1"/>
    </source>
</evidence>
<dbReference type="KEGG" id="cyc:PCC7424_4203"/>
<dbReference type="GO" id="GO:0008146">
    <property type="term" value="F:sulfotransferase activity"/>
    <property type="evidence" value="ECO:0007669"/>
    <property type="project" value="InterPro"/>
</dbReference>
<keyword evidence="2" id="KW-0325">Glycoprotein</keyword>